<dbReference type="PANTHER" id="PTHR43191:SF2">
    <property type="entry name" value="RRNA METHYLTRANSFERASE 3, MITOCHONDRIAL"/>
    <property type="match status" value="1"/>
</dbReference>
<name>A0A6J7APP0_9ZZZZ</name>
<accession>A0A6J7APP0</accession>
<dbReference type="GO" id="GO:0006396">
    <property type="term" value="P:RNA processing"/>
    <property type="evidence" value="ECO:0007669"/>
    <property type="project" value="InterPro"/>
</dbReference>
<sequence>MANALEGKTVIERVLVSPEGMSDPEVFELIASAAARDITIDHLAPGVLEKVADAASPQSCAAIAEGSLAPLHGAPSGDLVLILDAVQDPGNLGALIRVAEATHCGAVIVTGASADPLGPKALRASAGSSFRLPLFESGSIVETIEQLRKDGVTVYSTSSHGGEDFATMSWAERVALVFGNEGAGLDQTVEAICDQSVLIPLAETVESLNVSVAAGILAMSVDRGLHTSDSGPRGSTIKTMSGDETQ</sequence>
<feature type="domain" description="tRNA/rRNA methyltransferase SpoU type" evidence="4">
    <location>
        <begin position="79"/>
        <end position="218"/>
    </location>
</feature>
<dbReference type="InterPro" id="IPR051259">
    <property type="entry name" value="rRNA_Methyltransferase"/>
</dbReference>
<dbReference type="PANTHER" id="PTHR43191">
    <property type="entry name" value="RRNA METHYLTRANSFERASE 3"/>
    <property type="match status" value="1"/>
</dbReference>
<keyword evidence="2" id="KW-0808">Transferase</keyword>
<reference evidence="5" key="1">
    <citation type="submission" date="2020-05" db="EMBL/GenBank/DDBJ databases">
        <authorList>
            <person name="Chiriac C."/>
            <person name="Salcher M."/>
            <person name="Ghai R."/>
            <person name="Kavagutti S V."/>
        </authorList>
    </citation>
    <scope>NUCLEOTIDE SEQUENCE</scope>
</reference>
<dbReference type="GO" id="GO:0003723">
    <property type="term" value="F:RNA binding"/>
    <property type="evidence" value="ECO:0007669"/>
    <property type="project" value="InterPro"/>
</dbReference>
<dbReference type="Pfam" id="PF00588">
    <property type="entry name" value="SpoU_methylase"/>
    <property type="match status" value="1"/>
</dbReference>
<evidence type="ECO:0000313" key="5">
    <source>
        <dbReference type="EMBL" id="CAB4834845.1"/>
    </source>
</evidence>
<evidence type="ECO:0000313" key="6">
    <source>
        <dbReference type="EMBL" id="CAB4883677.1"/>
    </source>
</evidence>
<evidence type="ECO:0000256" key="3">
    <source>
        <dbReference type="SAM" id="MobiDB-lite"/>
    </source>
</evidence>
<dbReference type="CDD" id="cd18095">
    <property type="entry name" value="SpoU-like_rRNA-MTase"/>
    <property type="match status" value="1"/>
</dbReference>
<dbReference type="EMBL" id="CAFABE010000149">
    <property type="protein sequence ID" value="CAB4834845.1"/>
    <property type="molecule type" value="Genomic_DNA"/>
</dbReference>
<dbReference type="EMBL" id="CAFBPM010000039">
    <property type="protein sequence ID" value="CAB5032984.1"/>
    <property type="molecule type" value="Genomic_DNA"/>
</dbReference>
<dbReference type="AlphaFoldDB" id="A0A6J7APP0"/>
<protein>
    <submittedName>
        <fullName evidence="5">Unannotated protein</fullName>
    </submittedName>
</protein>
<dbReference type="InterPro" id="IPR001537">
    <property type="entry name" value="SpoU_MeTrfase"/>
</dbReference>
<evidence type="ECO:0000259" key="4">
    <source>
        <dbReference type="Pfam" id="PF00588"/>
    </source>
</evidence>
<dbReference type="GO" id="GO:0032259">
    <property type="term" value="P:methylation"/>
    <property type="evidence" value="ECO:0007669"/>
    <property type="project" value="UniProtKB-KW"/>
</dbReference>
<dbReference type="EMBL" id="CAFBLT010000003">
    <property type="protein sequence ID" value="CAB4883677.1"/>
    <property type="molecule type" value="Genomic_DNA"/>
</dbReference>
<dbReference type="Gene3D" id="3.40.1280.10">
    <property type="match status" value="1"/>
</dbReference>
<dbReference type="InterPro" id="IPR029026">
    <property type="entry name" value="tRNA_m1G_MTases_N"/>
</dbReference>
<keyword evidence="1" id="KW-0489">Methyltransferase</keyword>
<dbReference type="InterPro" id="IPR029028">
    <property type="entry name" value="Alpha/beta_knot_MTases"/>
</dbReference>
<dbReference type="GO" id="GO:0008173">
    <property type="term" value="F:RNA methyltransferase activity"/>
    <property type="evidence" value="ECO:0007669"/>
    <property type="project" value="InterPro"/>
</dbReference>
<feature type="region of interest" description="Disordered" evidence="3">
    <location>
        <begin position="225"/>
        <end position="246"/>
    </location>
</feature>
<dbReference type="SUPFAM" id="SSF75217">
    <property type="entry name" value="alpha/beta knot"/>
    <property type="match status" value="1"/>
</dbReference>
<organism evidence="5">
    <name type="scientific">freshwater metagenome</name>
    <dbReference type="NCBI Taxonomy" id="449393"/>
    <lineage>
        <taxon>unclassified sequences</taxon>
        <taxon>metagenomes</taxon>
        <taxon>ecological metagenomes</taxon>
    </lineage>
</organism>
<proteinExistence type="predicted"/>
<feature type="compositionally biased region" description="Polar residues" evidence="3">
    <location>
        <begin position="236"/>
        <end position="246"/>
    </location>
</feature>
<evidence type="ECO:0000313" key="7">
    <source>
        <dbReference type="EMBL" id="CAB5032984.1"/>
    </source>
</evidence>
<gene>
    <name evidence="5" type="ORF">UFOPK3164_01767</name>
    <name evidence="6" type="ORF">UFOPK3427_01799</name>
    <name evidence="7" type="ORF">UFOPK4112_01884</name>
</gene>
<evidence type="ECO:0000256" key="1">
    <source>
        <dbReference type="ARBA" id="ARBA00022603"/>
    </source>
</evidence>
<evidence type="ECO:0000256" key="2">
    <source>
        <dbReference type="ARBA" id="ARBA00022679"/>
    </source>
</evidence>